<protein>
    <submittedName>
        <fullName evidence="3">Uncharacterized protein</fullName>
    </submittedName>
</protein>
<dbReference type="AlphaFoldDB" id="A0A0F3RVL3"/>
<dbReference type="Proteomes" id="UP000321691">
    <property type="component" value="Unassembled WGS sequence"/>
</dbReference>
<reference evidence="2 5" key="2">
    <citation type="submission" date="2019-07" db="EMBL/GenBank/DDBJ databases">
        <title>Whole genome shotgun sequence of Lactobacillus spicheri NBRC 107155.</title>
        <authorList>
            <person name="Hosoyama A."/>
            <person name="Uohara A."/>
            <person name="Ohji S."/>
            <person name="Ichikawa N."/>
        </authorList>
    </citation>
    <scope>NUCLEOTIDE SEQUENCE [LARGE SCALE GENOMIC DNA]</scope>
    <source>
        <strain evidence="2 5">NBRC 107155</strain>
    </source>
</reference>
<evidence type="ECO:0000256" key="1">
    <source>
        <dbReference type="SAM" id="Phobius"/>
    </source>
</evidence>
<dbReference type="PATRIC" id="fig|216463.3.peg.2146"/>
<name>A0A0F3RVL3_9LACO</name>
<dbReference type="EMBL" id="BJZI01000045">
    <property type="protein sequence ID" value="GEO67741.1"/>
    <property type="molecule type" value="Genomic_DNA"/>
</dbReference>
<feature type="transmembrane region" description="Helical" evidence="1">
    <location>
        <begin position="6"/>
        <end position="24"/>
    </location>
</feature>
<accession>A0A0F3RVL3</accession>
<sequence>MLIGIGFFIVGFILVSLATISFKLRAITNKPAWGGITLPSGLIGGIALVIGVIIIALLMR</sequence>
<evidence type="ECO:0000313" key="2">
    <source>
        <dbReference type="EMBL" id="GEO67741.1"/>
    </source>
</evidence>
<organism evidence="3 4">
    <name type="scientific">Levilactobacillus spicheri</name>
    <dbReference type="NCBI Taxonomy" id="216463"/>
    <lineage>
        <taxon>Bacteria</taxon>
        <taxon>Bacillati</taxon>
        <taxon>Bacillota</taxon>
        <taxon>Bacilli</taxon>
        <taxon>Lactobacillales</taxon>
        <taxon>Lactobacillaceae</taxon>
        <taxon>Levilactobacillus</taxon>
    </lineage>
</organism>
<comment type="caution">
    <text evidence="3">The sequence shown here is derived from an EMBL/GenBank/DDBJ whole genome shotgun (WGS) entry which is preliminary data.</text>
</comment>
<feature type="transmembrane region" description="Helical" evidence="1">
    <location>
        <begin position="36"/>
        <end position="59"/>
    </location>
</feature>
<evidence type="ECO:0000313" key="3">
    <source>
        <dbReference type="EMBL" id="KJW13644.1"/>
    </source>
</evidence>
<gene>
    <name evidence="2" type="ORF">LSP04_21600</name>
    <name evidence="3" type="ORF">VC81_01740</name>
</gene>
<keyword evidence="1" id="KW-1133">Transmembrane helix</keyword>
<dbReference type="Proteomes" id="UP000033491">
    <property type="component" value="Unassembled WGS sequence"/>
</dbReference>
<dbReference type="RefSeq" id="WP_045806436.1">
    <property type="nucleotide sequence ID" value="NZ_BJZI01000045.1"/>
</dbReference>
<keyword evidence="5" id="KW-1185">Reference proteome</keyword>
<keyword evidence="1" id="KW-0812">Transmembrane</keyword>
<evidence type="ECO:0000313" key="4">
    <source>
        <dbReference type="Proteomes" id="UP000033491"/>
    </source>
</evidence>
<reference evidence="3 4" key="1">
    <citation type="submission" date="2015-03" db="EMBL/GenBank/DDBJ databases">
        <authorList>
            <person name="Zheng J."/>
            <person name="Ganezle M."/>
        </authorList>
    </citation>
    <scope>NUCLEOTIDE SEQUENCE [LARGE SCALE GENOMIC DNA]</scope>
    <source>
        <strain evidence="3 4">LP38</strain>
    </source>
</reference>
<evidence type="ECO:0000313" key="5">
    <source>
        <dbReference type="Proteomes" id="UP000321691"/>
    </source>
</evidence>
<keyword evidence="1" id="KW-0472">Membrane</keyword>
<dbReference type="EMBL" id="JZCR01000005">
    <property type="protein sequence ID" value="KJW13644.1"/>
    <property type="molecule type" value="Genomic_DNA"/>
</dbReference>
<proteinExistence type="predicted"/>